<proteinExistence type="inferred from homology"/>
<accession>A0ABQ7IKD9</accession>
<dbReference type="Pfam" id="PF03061">
    <property type="entry name" value="4HBT"/>
    <property type="match status" value="1"/>
</dbReference>
<evidence type="ECO:0000313" key="6">
    <source>
        <dbReference type="Proteomes" id="UP000783213"/>
    </source>
</evidence>
<gene>
    <name evidence="5" type="ORF">EAE98_006257</name>
</gene>
<feature type="domain" description="Thioesterase" evidence="4">
    <location>
        <begin position="74"/>
        <end position="128"/>
    </location>
</feature>
<evidence type="ECO:0000259" key="4">
    <source>
        <dbReference type="Pfam" id="PF03061"/>
    </source>
</evidence>
<evidence type="ECO:0000256" key="1">
    <source>
        <dbReference type="ARBA" id="ARBA00008324"/>
    </source>
</evidence>
<dbReference type="SUPFAM" id="SSF54637">
    <property type="entry name" value="Thioesterase/thiol ester dehydrase-isomerase"/>
    <property type="match status" value="1"/>
</dbReference>
<keyword evidence="6" id="KW-1185">Reference proteome</keyword>
<comment type="caution">
    <text evidence="5">The sequence shown here is derived from an EMBL/GenBank/DDBJ whole genome shotgun (WGS) entry which is preliminary data.</text>
</comment>
<dbReference type="InterPro" id="IPR029069">
    <property type="entry name" value="HotDog_dom_sf"/>
</dbReference>
<keyword evidence="2" id="KW-0378">Hydrolase</keyword>
<sequence length="199" mass="21446">MAPETQTKFDAKNDVGLKRLGFLMKGWKDSREGYIGWGHDLLPSLSLSADAEHHSENVTTFVFKPTVHHCNANSTVHGGCIATVFDACTSVALMGRYSAQKWGGGGVSRGLGCTYLKGITIHEESEGEGKNDVLVECEVVGGLGKRNVVLRGTMKRRTGEVLAICEHSKVNIVGVELPSSASGSKEKEKKEEKGKESKL</sequence>
<evidence type="ECO:0000313" key="5">
    <source>
        <dbReference type="EMBL" id="KAF7926873.1"/>
    </source>
</evidence>
<dbReference type="GeneID" id="62233031"/>
<name>A0ABQ7IKD9_9HELO</name>
<evidence type="ECO:0000256" key="2">
    <source>
        <dbReference type="ARBA" id="ARBA00022801"/>
    </source>
</evidence>
<dbReference type="Proteomes" id="UP000783213">
    <property type="component" value="Unassembled WGS sequence"/>
</dbReference>
<organism evidence="5 6">
    <name type="scientific">Botrytis deweyae</name>
    <dbReference type="NCBI Taxonomy" id="2478750"/>
    <lineage>
        <taxon>Eukaryota</taxon>
        <taxon>Fungi</taxon>
        <taxon>Dikarya</taxon>
        <taxon>Ascomycota</taxon>
        <taxon>Pezizomycotina</taxon>
        <taxon>Leotiomycetes</taxon>
        <taxon>Helotiales</taxon>
        <taxon>Sclerotiniaceae</taxon>
        <taxon>Botrytis</taxon>
    </lineage>
</organism>
<dbReference type="Gene3D" id="3.10.129.10">
    <property type="entry name" value="Hotdog Thioesterase"/>
    <property type="match status" value="1"/>
</dbReference>
<evidence type="ECO:0000256" key="3">
    <source>
        <dbReference type="SAM" id="MobiDB-lite"/>
    </source>
</evidence>
<dbReference type="InterPro" id="IPR039298">
    <property type="entry name" value="ACOT13"/>
</dbReference>
<dbReference type="EMBL" id="RCSX01000013">
    <property type="protein sequence ID" value="KAF7926873.1"/>
    <property type="molecule type" value="Genomic_DNA"/>
</dbReference>
<protein>
    <recommendedName>
        <fullName evidence="4">Thioesterase domain-containing protein</fullName>
    </recommendedName>
</protein>
<reference evidence="5 6" key="1">
    <citation type="journal article" date="2020" name="Genome Biol. Evol.">
        <title>Comparative genomics of Sclerotiniaceae.</title>
        <authorList>
            <person name="Valero Jimenez C.A."/>
            <person name="Steentjes M."/>
            <person name="Scholten O.E."/>
            <person name="Van Kan J.A.L."/>
        </authorList>
    </citation>
    <scope>NUCLEOTIDE SEQUENCE [LARGE SCALE GENOMIC DNA]</scope>
    <source>
        <strain evidence="5 6">B1</strain>
    </source>
</reference>
<comment type="similarity">
    <text evidence="1">Belongs to the thioesterase PaaI family.</text>
</comment>
<dbReference type="PANTHER" id="PTHR21660">
    <property type="entry name" value="THIOESTERASE SUPERFAMILY MEMBER-RELATED"/>
    <property type="match status" value="1"/>
</dbReference>
<dbReference type="RefSeq" id="XP_038809670.1">
    <property type="nucleotide sequence ID" value="XM_038953880.1"/>
</dbReference>
<feature type="compositionally biased region" description="Basic and acidic residues" evidence="3">
    <location>
        <begin position="184"/>
        <end position="199"/>
    </location>
</feature>
<dbReference type="PANTHER" id="PTHR21660:SF1">
    <property type="entry name" value="ACYL-COENZYME A THIOESTERASE 13"/>
    <property type="match status" value="1"/>
</dbReference>
<feature type="region of interest" description="Disordered" evidence="3">
    <location>
        <begin position="176"/>
        <end position="199"/>
    </location>
</feature>
<dbReference type="InterPro" id="IPR006683">
    <property type="entry name" value="Thioestr_dom"/>
</dbReference>
<dbReference type="CDD" id="cd03443">
    <property type="entry name" value="PaaI_thioesterase"/>
    <property type="match status" value="1"/>
</dbReference>